<dbReference type="VEuPathDB" id="FungiDB:AB675_5251"/>
<evidence type="ECO:0000313" key="1">
    <source>
        <dbReference type="EMBL" id="KPI39266.1"/>
    </source>
</evidence>
<evidence type="ECO:0000313" key="2">
    <source>
        <dbReference type="Proteomes" id="UP000038010"/>
    </source>
</evidence>
<dbReference type="EMBL" id="LFJN01000015">
    <property type="protein sequence ID" value="KPI39266.1"/>
    <property type="molecule type" value="Genomic_DNA"/>
</dbReference>
<organism evidence="1 2">
    <name type="scientific">Cyphellophora attinorum</name>
    <dbReference type="NCBI Taxonomy" id="1664694"/>
    <lineage>
        <taxon>Eukaryota</taxon>
        <taxon>Fungi</taxon>
        <taxon>Dikarya</taxon>
        <taxon>Ascomycota</taxon>
        <taxon>Pezizomycotina</taxon>
        <taxon>Eurotiomycetes</taxon>
        <taxon>Chaetothyriomycetidae</taxon>
        <taxon>Chaetothyriales</taxon>
        <taxon>Cyphellophoraceae</taxon>
        <taxon>Cyphellophora</taxon>
    </lineage>
</organism>
<accession>A0A0N1H7W6</accession>
<sequence>MPALPQSRTLASLPPAHFTLNTSLSTDFTKILKIQGVNTLIRTAASSATVHLLITSLSEDKVIMKQTAMSSKLPGTEEEYPLDWTWRGSSNGLFGKVEGRARWVGVDEGRKEGGVVGEDERVQWVFGEGEEERLLQAEGKDAEGKWEAFHLLGFETLGGERRFTRRVFVRNKNGDEVRGVMVWDWVGEE</sequence>
<dbReference type="RefSeq" id="XP_017999229.1">
    <property type="nucleotide sequence ID" value="XM_018145449.1"/>
</dbReference>
<dbReference type="PANTHER" id="PTHR38115">
    <property type="entry name" value="LIPOCALIN-LIKE DOMAIN-CONTAINING PROTEIN"/>
    <property type="match status" value="1"/>
</dbReference>
<dbReference type="GeneID" id="28737329"/>
<dbReference type="AlphaFoldDB" id="A0A0N1H7W6"/>
<dbReference type="OrthoDB" id="4158975at2759"/>
<dbReference type="Proteomes" id="UP000038010">
    <property type="component" value="Unassembled WGS sequence"/>
</dbReference>
<name>A0A0N1H7W6_9EURO</name>
<protein>
    <submittedName>
        <fullName evidence="1">Uncharacterized protein</fullName>
    </submittedName>
</protein>
<keyword evidence="2" id="KW-1185">Reference proteome</keyword>
<gene>
    <name evidence="1" type="ORF">AB675_5251</name>
</gene>
<comment type="caution">
    <text evidence="1">The sequence shown here is derived from an EMBL/GenBank/DDBJ whole genome shotgun (WGS) entry which is preliminary data.</text>
</comment>
<dbReference type="PANTHER" id="PTHR38115:SF1">
    <property type="entry name" value="LIPOCALIN-LIKE DOMAIN-CONTAINING PROTEIN"/>
    <property type="match status" value="1"/>
</dbReference>
<proteinExistence type="predicted"/>
<dbReference type="InterPro" id="IPR053037">
    <property type="entry name" value="Pericyclase_pydY-like"/>
</dbReference>
<reference evidence="1 2" key="1">
    <citation type="submission" date="2015-06" db="EMBL/GenBank/DDBJ databases">
        <title>Draft genome of the ant-associated black yeast Phialophora attae CBS 131958.</title>
        <authorList>
            <person name="Moreno L.F."/>
            <person name="Stielow B.J."/>
            <person name="de Hoog S."/>
            <person name="Vicente V.A."/>
            <person name="Weiss V.A."/>
            <person name="de Vries M."/>
            <person name="Cruz L.M."/>
            <person name="Souza E.M."/>
        </authorList>
    </citation>
    <scope>NUCLEOTIDE SEQUENCE [LARGE SCALE GENOMIC DNA]</scope>
    <source>
        <strain evidence="1 2">CBS 131958</strain>
    </source>
</reference>